<dbReference type="InterPro" id="IPR004089">
    <property type="entry name" value="MCPsignal_dom"/>
</dbReference>
<dbReference type="PROSITE" id="PS50111">
    <property type="entry name" value="CHEMOTAXIS_TRANSDUC_2"/>
    <property type="match status" value="1"/>
</dbReference>
<dbReference type="Pfam" id="PF00015">
    <property type="entry name" value="MCPsignal"/>
    <property type="match status" value="1"/>
</dbReference>
<keyword evidence="8" id="KW-1185">Reference proteome</keyword>
<feature type="domain" description="Methyl-accepting transducer" evidence="5">
    <location>
        <begin position="268"/>
        <end position="497"/>
    </location>
</feature>
<dbReference type="FunFam" id="1.10.287.950:FF:000001">
    <property type="entry name" value="Methyl-accepting chemotaxis sensory transducer"/>
    <property type="match status" value="1"/>
</dbReference>
<dbReference type="SUPFAM" id="SSF58104">
    <property type="entry name" value="Methyl-accepting chemotaxis protein (MCP) signaling domain"/>
    <property type="match status" value="1"/>
</dbReference>
<evidence type="ECO:0000313" key="8">
    <source>
        <dbReference type="Proteomes" id="UP000269265"/>
    </source>
</evidence>
<sequence length="526" mass="55308">MDFFRNLKLGKRLALGFAALIALSLVTAGMGIQRIRAVDAIADQLGGVDAEMLILTQRWARAIEANSARTWVLFFATDEAAVARVKDELKSTVSATTERIKRMNELASTDEARRLIGVISTQREAFQTQRNALLKRKEAGENVNAEVLDKVFPAAKAYLASVEELAEYQRHFMDATRDEAKSVASQGVTALAIGTVLAVLAGSLLAWGLTRSIVVPVRRVQAAAEAVASGDLSVHVQADTKDELGQLTDSVGRMVASLRGIVLSVRNSSDSIATGSAQIATGNADLSQRTEEQASNLQETAASMEQLTATVKQNAETAREASHLATSASAVAVDGGAVVGQVVATMEDITASSRKVADIIGVIDGIAFQTNILALNAAVEAARAGEQGRGFAVVAGEVRSLAQRSAQAAREIKSLIGESVEKVENGSRLVHTAGETMGKVVSQVQRVSDLIGEITSASMEQSTGIGQIGDAVNQLDQVTQQNAALVEESAAAAESLQHQAAQLAQVVSQFRLSPGSAGYQLEAPAH</sequence>
<dbReference type="GO" id="GO:0007165">
    <property type="term" value="P:signal transduction"/>
    <property type="evidence" value="ECO:0007669"/>
    <property type="project" value="UniProtKB-KW"/>
</dbReference>
<dbReference type="PANTHER" id="PTHR43531:SF14">
    <property type="entry name" value="METHYL-ACCEPTING CHEMOTAXIS PROTEIN I-RELATED"/>
    <property type="match status" value="1"/>
</dbReference>
<keyword evidence="2" id="KW-0488">Methylation</keyword>
<keyword evidence="4" id="KW-0807">Transducer</keyword>
<dbReference type="InterPro" id="IPR047347">
    <property type="entry name" value="YvaQ-like_sensor"/>
</dbReference>
<gene>
    <name evidence="7" type="ORF">EIP75_02850</name>
</gene>
<dbReference type="GO" id="GO:0004888">
    <property type="term" value="F:transmembrane signaling receptor activity"/>
    <property type="evidence" value="ECO:0007669"/>
    <property type="project" value="InterPro"/>
</dbReference>
<dbReference type="Proteomes" id="UP000269265">
    <property type="component" value="Unassembled WGS sequence"/>
</dbReference>
<evidence type="ECO:0000256" key="3">
    <source>
        <dbReference type="ARBA" id="ARBA00029447"/>
    </source>
</evidence>
<dbReference type="EMBL" id="RSED01000002">
    <property type="protein sequence ID" value="RRS05820.1"/>
    <property type="molecule type" value="Genomic_DNA"/>
</dbReference>
<accession>A0A426VGH0</accession>
<dbReference type="InterPro" id="IPR003660">
    <property type="entry name" value="HAMP_dom"/>
</dbReference>
<protein>
    <submittedName>
        <fullName evidence="7">HAMP domain-containing protein</fullName>
    </submittedName>
</protein>
<dbReference type="RefSeq" id="WP_125241727.1">
    <property type="nucleotide sequence ID" value="NZ_RSED01000002.1"/>
</dbReference>
<dbReference type="Pfam" id="PF00672">
    <property type="entry name" value="HAMP"/>
    <property type="match status" value="1"/>
</dbReference>
<dbReference type="AlphaFoldDB" id="A0A426VGH0"/>
<dbReference type="PANTHER" id="PTHR43531">
    <property type="entry name" value="PROTEIN ICFG"/>
    <property type="match status" value="1"/>
</dbReference>
<evidence type="ECO:0000313" key="7">
    <source>
        <dbReference type="EMBL" id="RRS05820.1"/>
    </source>
</evidence>
<dbReference type="InterPro" id="IPR051310">
    <property type="entry name" value="MCP_chemotaxis"/>
</dbReference>
<dbReference type="InterPro" id="IPR004090">
    <property type="entry name" value="Chemotax_Me-accpt_rcpt"/>
</dbReference>
<comment type="caution">
    <text evidence="7">The sequence shown here is derived from an EMBL/GenBank/DDBJ whole genome shotgun (WGS) entry which is preliminary data.</text>
</comment>
<dbReference type="OrthoDB" id="9806477at2"/>
<dbReference type="CDD" id="cd11386">
    <property type="entry name" value="MCP_signal"/>
    <property type="match status" value="1"/>
</dbReference>
<dbReference type="GO" id="GO:0005886">
    <property type="term" value="C:plasma membrane"/>
    <property type="evidence" value="ECO:0007669"/>
    <property type="project" value="TreeGrafter"/>
</dbReference>
<comment type="similarity">
    <text evidence="3">Belongs to the methyl-accepting chemotaxis (MCP) protein family.</text>
</comment>
<comment type="subcellular location">
    <subcellularLocation>
        <location evidence="1">Membrane</location>
    </subcellularLocation>
</comment>
<evidence type="ECO:0000256" key="4">
    <source>
        <dbReference type="PROSITE-ProRule" id="PRU00284"/>
    </source>
</evidence>
<dbReference type="Gene3D" id="1.10.287.950">
    <property type="entry name" value="Methyl-accepting chemotaxis protein"/>
    <property type="match status" value="1"/>
</dbReference>
<organism evidence="7 8">
    <name type="scientific">Aquabacterium soli</name>
    <dbReference type="NCBI Taxonomy" id="2493092"/>
    <lineage>
        <taxon>Bacteria</taxon>
        <taxon>Pseudomonadati</taxon>
        <taxon>Pseudomonadota</taxon>
        <taxon>Betaproteobacteria</taxon>
        <taxon>Burkholderiales</taxon>
        <taxon>Aquabacterium</taxon>
    </lineage>
</organism>
<evidence type="ECO:0000256" key="2">
    <source>
        <dbReference type="ARBA" id="ARBA00022481"/>
    </source>
</evidence>
<reference evidence="7 8" key="1">
    <citation type="submission" date="2018-12" db="EMBL/GenBank/DDBJ databases">
        <title>The whole draft genome of Aquabacterium sp. SJQ9.</title>
        <authorList>
            <person name="Sun L."/>
            <person name="Gao X."/>
            <person name="Chen W."/>
            <person name="Huang K."/>
        </authorList>
    </citation>
    <scope>NUCLEOTIDE SEQUENCE [LARGE SCALE GENOMIC DNA]</scope>
    <source>
        <strain evidence="7 8">SJQ9</strain>
    </source>
</reference>
<dbReference type="GO" id="GO:0006935">
    <property type="term" value="P:chemotaxis"/>
    <property type="evidence" value="ECO:0007669"/>
    <property type="project" value="InterPro"/>
</dbReference>
<proteinExistence type="inferred from homology"/>
<evidence type="ECO:0000259" key="5">
    <source>
        <dbReference type="PROSITE" id="PS50111"/>
    </source>
</evidence>
<feature type="domain" description="HAMP" evidence="6">
    <location>
        <begin position="211"/>
        <end position="263"/>
    </location>
</feature>
<dbReference type="PROSITE" id="PS50885">
    <property type="entry name" value="HAMP"/>
    <property type="match status" value="1"/>
</dbReference>
<dbReference type="CDD" id="cd19411">
    <property type="entry name" value="MCP2201-like_sensor"/>
    <property type="match status" value="1"/>
</dbReference>
<dbReference type="CDD" id="cd06225">
    <property type="entry name" value="HAMP"/>
    <property type="match status" value="1"/>
</dbReference>
<dbReference type="InterPro" id="IPR024478">
    <property type="entry name" value="HlyB_4HB_MCP"/>
</dbReference>
<dbReference type="PRINTS" id="PR00260">
    <property type="entry name" value="CHEMTRNSDUCR"/>
</dbReference>
<dbReference type="Pfam" id="PF12729">
    <property type="entry name" value="4HB_MCP_1"/>
    <property type="match status" value="1"/>
</dbReference>
<evidence type="ECO:0000256" key="1">
    <source>
        <dbReference type="ARBA" id="ARBA00004370"/>
    </source>
</evidence>
<name>A0A426VGH0_9BURK</name>
<dbReference type="SMART" id="SM00304">
    <property type="entry name" value="HAMP"/>
    <property type="match status" value="1"/>
</dbReference>
<evidence type="ECO:0000259" key="6">
    <source>
        <dbReference type="PROSITE" id="PS50885"/>
    </source>
</evidence>
<dbReference type="SMART" id="SM00283">
    <property type="entry name" value="MA"/>
    <property type="match status" value="1"/>
</dbReference>